<feature type="region of interest" description="Disordered" evidence="8">
    <location>
        <begin position="1"/>
        <end position="28"/>
    </location>
</feature>
<keyword evidence="3" id="KW-0813">Transport</keyword>
<feature type="transmembrane region" description="Helical" evidence="9">
    <location>
        <begin position="156"/>
        <end position="176"/>
    </location>
</feature>
<protein>
    <submittedName>
        <fullName evidence="10">AzlC family ABC transporter permease</fullName>
    </submittedName>
</protein>
<keyword evidence="11" id="KW-1185">Reference proteome</keyword>
<dbReference type="PANTHER" id="PTHR34979:SF1">
    <property type="entry name" value="INNER MEMBRANE PROTEIN YGAZ"/>
    <property type="match status" value="1"/>
</dbReference>
<name>A0A553YBP5_9ACTN</name>
<evidence type="ECO:0000256" key="5">
    <source>
        <dbReference type="ARBA" id="ARBA00022692"/>
    </source>
</evidence>
<comment type="subcellular location">
    <subcellularLocation>
        <location evidence="1">Cell membrane</location>
        <topology evidence="1">Multi-pass membrane protein</topology>
    </subcellularLocation>
</comment>
<keyword evidence="4" id="KW-1003">Cell membrane</keyword>
<evidence type="ECO:0000256" key="9">
    <source>
        <dbReference type="SAM" id="Phobius"/>
    </source>
</evidence>
<dbReference type="EMBL" id="VKLS01000551">
    <property type="protein sequence ID" value="TSB26637.1"/>
    <property type="molecule type" value="Genomic_DNA"/>
</dbReference>
<feature type="compositionally biased region" description="Pro residues" evidence="8">
    <location>
        <begin position="11"/>
        <end position="28"/>
    </location>
</feature>
<evidence type="ECO:0000256" key="6">
    <source>
        <dbReference type="ARBA" id="ARBA00022989"/>
    </source>
</evidence>
<feature type="compositionally biased region" description="Low complexity" evidence="8">
    <location>
        <begin position="1"/>
        <end position="10"/>
    </location>
</feature>
<evidence type="ECO:0000313" key="11">
    <source>
        <dbReference type="Proteomes" id="UP000320888"/>
    </source>
</evidence>
<evidence type="ECO:0000256" key="8">
    <source>
        <dbReference type="SAM" id="MobiDB-lite"/>
    </source>
</evidence>
<evidence type="ECO:0000256" key="1">
    <source>
        <dbReference type="ARBA" id="ARBA00004651"/>
    </source>
</evidence>
<dbReference type="GO" id="GO:1903785">
    <property type="term" value="P:L-valine transmembrane transport"/>
    <property type="evidence" value="ECO:0007669"/>
    <property type="project" value="TreeGrafter"/>
</dbReference>
<comment type="caution">
    <text evidence="10">The sequence shown here is derived from an EMBL/GenBank/DDBJ whole genome shotgun (WGS) entry which is preliminary data.</text>
</comment>
<keyword evidence="7 9" id="KW-0472">Membrane</keyword>
<dbReference type="Pfam" id="PF03591">
    <property type="entry name" value="AzlC"/>
    <property type="match status" value="1"/>
</dbReference>
<accession>A0A553YBP5</accession>
<evidence type="ECO:0000256" key="2">
    <source>
        <dbReference type="ARBA" id="ARBA00010735"/>
    </source>
</evidence>
<evidence type="ECO:0000256" key="7">
    <source>
        <dbReference type="ARBA" id="ARBA00023136"/>
    </source>
</evidence>
<feature type="transmembrane region" description="Helical" evidence="9">
    <location>
        <begin position="37"/>
        <end position="55"/>
    </location>
</feature>
<keyword evidence="6 9" id="KW-1133">Transmembrane helix</keyword>
<evidence type="ECO:0000256" key="3">
    <source>
        <dbReference type="ARBA" id="ARBA00022448"/>
    </source>
</evidence>
<organism evidence="10 11">
    <name type="scientific">Streptomyces benahoarensis</name>
    <dbReference type="NCBI Taxonomy" id="2595054"/>
    <lineage>
        <taxon>Bacteria</taxon>
        <taxon>Bacillati</taxon>
        <taxon>Actinomycetota</taxon>
        <taxon>Actinomycetes</taxon>
        <taxon>Kitasatosporales</taxon>
        <taxon>Streptomycetaceae</taxon>
        <taxon>Streptomyces</taxon>
    </lineage>
</organism>
<dbReference type="Proteomes" id="UP000320888">
    <property type="component" value="Unassembled WGS sequence"/>
</dbReference>
<gene>
    <name evidence="10" type="ORF">FNZ23_26735</name>
</gene>
<comment type="similarity">
    <text evidence="2">Belongs to the AzlC family.</text>
</comment>
<dbReference type="InterPro" id="IPR011606">
    <property type="entry name" value="Brnchd-chn_aa_trnsp_permease"/>
</dbReference>
<evidence type="ECO:0000313" key="10">
    <source>
        <dbReference type="EMBL" id="TSB26637.1"/>
    </source>
</evidence>
<dbReference type="OrthoDB" id="3181706at2"/>
<keyword evidence="5 9" id="KW-0812">Transmembrane</keyword>
<dbReference type="PANTHER" id="PTHR34979">
    <property type="entry name" value="INNER MEMBRANE PROTEIN YGAZ"/>
    <property type="match status" value="1"/>
</dbReference>
<evidence type="ECO:0000256" key="4">
    <source>
        <dbReference type="ARBA" id="ARBA00022475"/>
    </source>
</evidence>
<proteinExistence type="inferred from homology"/>
<dbReference type="GO" id="GO:0005886">
    <property type="term" value="C:plasma membrane"/>
    <property type="evidence" value="ECO:0007669"/>
    <property type="project" value="UniProtKB-SubCell"/>
</dbReference>
<sequence>MEIRPAVAEGPPRPAPVPPTPMPSPIPSPARAAFKDSAGAGLGFIPLGLAFGALVTQSGLDWWWAGLSAVLAFGGSFEFLLIGLVTAGTPLVAIAVSAFMVNVRHVFYALSFPLHRVTGRLGKTYSTFALCDEAYALTTGEQARSWPGRRILWLQLYLHLYWAGSAVAGALLGSLIPEGVTGLDFALTAMFTVLALDAVRDLRGDLPTPVLALLSAVAARLLFPDGMLPAAFALFTAALLARHVTTGRKPSHA</sequence>
<reference evidence="10 11" key="1">
    <citation type="submission" date="2019-07" db="EMBL/GenBank/DDBJ databases">
        <title>Draft genome for Streptomyces benahoarensis MZ03-48.</title>
        <authorList>
            <person name="Gonzalez-Pimentel J.L."/>
        </authorList>
    </citation>
    <scope>NUCLEOTIDE SEQUENCE [LARGE SCALE GENOMIC DNA]</scope>
    <source>
        <strain evidence="10 11">MZ03-48</strain>
    </source>
</reference>
<dbReference type="AlphaFoldDB" id="A0A553YBP5"/>